<dbReference type="AlphaFoldDB" id="A0A2U1LCY7"/>
<sequence length="99" mass="11413">MSAEIEQLVMEHLEMGAMMEQLNTQFSEAMSFIGLLCSANTISRDIMFDTNQALDTTRAQVMSLRRAQQEALARERDRNLIMETMAAKIQELERRLDDK</sequence>
<name>A0A2U1LCY7_ARTAN</name>
<evidence type="ECO:0000313" key="2">
    <source>
        <dbReference type="Proteomes" id="UP000245207"/>
    </source>
</evidence>
<dbReference type="EMBL" id="PKPP01010082">
    <property type="protein sequence ID" value="PWA46836.1"/>
    <property type="molecule type" value="Genomic_DNA"/>
</dbReference>
<keyword evidence="2" id="KW-1185">Reference proteome</keyword>
<protein>
    <submittedName>
        <fullName evidence="1">Uncharacterized protein</fullName>
    </submittedName>
</protein>
<dbReference type="Proteomes" id="UP000245207">
    <property type="component" value="Unassembled WGS sequence"/>
</dbReference>
<accession>A0A2U1LCY7</accession>
<evidence type="ECO:0000313" key="1">
    <source>
        <dbReference type="EMBL" id="PWA46836.1"/>
    </source>
</evidence>
<comment type="caution">
    <text evidence="1">The sequence shown here is derived from an EMBL/GenBank/DDBJ whole genome shotgun (WGS) entry which is preliminary data.</text>
</comment>
<gene>
    <name evidence="1" type="ORF">CTI12_AA477560</name>
</gene>
<proteinExistence type="predicted"/>
<organism evidence="1 2">
    <name type="scientific">Artemisia annua</name>
    <name type="common">Sweet wormwood</name>
    <dbReference type="NCBI Taxonomy" id="35608"/>
    <lineage>
        <taxon>Eukaryota</taxon>
        <taxon>Viridiplantae</taxon>
        <taxon>Streptophyta</taxon>
        <taxon>Embryophyta</taxon>
        <taxon>Tracheophyta</taxon>
        <taxon>Spermatophyta</taxon>
        <taxon>Magnoliopsida</taxon>
        <taxon>eudicotyledons</taxon>
        <taxon>Gunneridae</taxon>
        <taxon>Pentapetalae</taxon>
        <taxon>asterids</taxon>
        <taxon>campanulids</taxon>
        <taxon>Asterales</taxon>
        <taxon>Asteraceae</taxon>
        <taxon>Asteroideae</taxon>
        <taxon>Anthemideae</taxon>
        <taxon>Artemisiinae</taxon>
        <taxon>Artemisia</taxon>
    </lineage>
</organism>
<reference evidence="1 2" key="1">
    <citation type="journal article" date="2018" name="Mol. Plant">
        <title>The genome of Artemisia annua provides insight into the evolution of Asteraceae family and artemisinin biosynthesis.</title>
        <authorList>
            <person name="Shen Q."/>
            <person name="Zhang L."/>
            <person name="Liao Z."/>
            <person name="Wang S."/>
            <person name="Yan T."/>
            <person name="Shi P."/>
            <person name="Liu M."/>
            <person name="Fu X."/>
            <person name="Pan Q."/>
            <person name="Wang Y."/>
            <person name="Lv Z."/>
            <person name="Lu X."/>
            <person name="Zhang F."/>
            <person name="Jiang W."/>
            <person name="Ma Y."/>
            <person name="Chen M."/>
            <person name="Hao X."/>
            <person name="Li L."/>
            <person name="Tang Y."/>
            <person name="Lv G."/>
            <person name="Zhou Y."/>
            <person name="Sun X."/>
            <person name="Brodelius P.E."/>
            <person name="Rose J.K.C."/>
            <person name="Tang K."/>
        </authorList>
    </citation>
    <scope>NUCLEOTIDE SEQUENCE [LARGE SCALE GENOMIC DNA]</scope>
    <source>
        <strain evidence="2">cv. Huhao1</strain>
        <tissue evidence="1">Leaf</tissue>
    </source>
</reference>